<evidence type="ECO:0000256" key="3">
    <source>
        <dbReference type="ARBA" id="ARBA00022573"/>
    </source>
</evidence>
<feature type="region of interest" description="Disordered" evidence="9">
    <location>
        <begin position="1"/>
        <end position="26"/>
    </location>
</feature>
<gene>
    <name evidence="11" type="ORF">SQ03_07915</name>
</gene>
<dbReference type="InterPro" id="IPR000878">
    <property type="entry name" value="4pyrrol_Mease"/>
</dbReference>
<feature type="domain" description="Tetrapyrrole methylase" evidence="10">
    <location>
        <begin position="33"/>
        <end position="246"/>
    </location>
</feature>
<dbReference type="PIRSF" id="PIRSF036427">
    <property type="entry name" value="Precrrn-2_mtase"/>
    <property type="match status" value="1"/>
</dbReference>
<proteinExistence type="inferred from homology"/>
<dbReference type="InterPro" id="IPR003043">
    <property type="entry name" value="Uropor_MeTrfase_CS"/>
</dbReference>
<dbReference type="PANTHER" id="PTHR43467">
    <property type="entry name" value="COBALT-PRECORRIN-2 C(20)-METHYLTRANSFERASE"/>
    <property type="match status" value="1"/>
</dbReference>
<keyword evidence="5 8" id="KW-0808">Transferase</keyword>
<comment type="pathway">
    <text evidence="1">Cofactor biosynthesis; adenosylcobalamin biosynthesis.</text>
</comment>
<dbReference type="NCBIfam" id="TIGR01467">
    <property type="entry name" value="cobI_cbiL"/>
    <property type="match status" value="1"/>
</dbReference>
<dbReference type="GO" id="GO:0030788">
    <property type="term" value="F:precorrin-2 C20-methyltransferase activity"/>
    <property type="evidence" value="ECO:0007669"/>
    <property type="project" value="UniProtKB-EC"/>
</dbReference>
<dbReference type="EC" id="2.1.1.130" evidence="11"/>
<dbReference type="InterPro" id="IPR006364">
    <property type="entry name" value="CobI/CbiL/CobIJ_dom"/>
</dbReference>
<keyword evidence="3" id="KW-0169">Cobalamin biosynthesis</keyword>
<keyword evidence="6" id="KW-0949">S-adenosyl-L-methionine</keyword>
<feature type="compositionally biased region" description="Low complexity" evidence="9">
    <location>
        <begin position="12"/>
        <end position="26"/>
    </location>
</feature>
<dbReference type="Proteomes" id="UP000035947">
    <property type="component" value="Unassembled WGS sequence"/>
</dbReference>
<evidence type="ECO:0000256" key="4">
    <source>
        <dbReference type="ARBA" id="ARBA00022603"/>
    </source>
</evidence>
<evidence type="ECO:0000256" key="8">
    <source>
        <dbReference type="RuleBase" id="RU003960"/>
    </source>
</evidence>
<dbReference type="NCBIfam" id="NF004647">
    <property type="entry name" value="PRK05990.1"/>
    <property type="match status" value="1"/>
</dbReference>
<dbReference type="Gene3D" id="3.40.1010.10">
    <property type="entry name" value="Cobalt-precorrin-4 Transmethylase, Domain 1"/>
    <property type="match status" value="1"/>
</dbReference>
<dbReference type="InterPro" id="IPR035996">
    <property type="entry name" value="4pyrrol_Methylase_sf"/>
</dbReference>
<name>A0ABR5H5F4_9HYPH</name>
<dbReference type="CDD" id="cd11645">
    <property type="entry name" value="Precorrin_2_C20_MT"/>
    <property type="match status" value="1"/>
</dbReference>
<sequence>MDGTSEFMRPEPAGIPSAPKPAASAEKPAVTGTLYGVGMGPGDPDYLTVRAVRVLERAHHLVHFCKAGKRGNARTIADAVVQDAAREWPLPYPYTTELHPEDPAYVAALAGFYDEAAERLAAVLEAGRDVAILSEGDPFFYGSFMHLWRRLKDRFPVEVVPGVTGMSGCWTRAGTPITWGDDVLTVLPATLPHATLVERLARTDAAVVMKLGRHLPKVRAALTEAGLIGRAVYVERGTMAGETVTPLSEKPDDSAPYFSMVLVPGEGRRP</sequence>
<dbReference type="Gene3D" id="3.30.950.10">
    <property type="entry name" value="Methyltransferase, Cobalt-precorrin-4 Transmethylase, Domain 2"/>
    <property type="match status" value="1"/>
</dbReference>
<evidence type="ECO:0000256" key="9">
    <source>
        <dbReference type="SAM" id="MobiDB-lite"/>
    </source>
</evidence>
<evidence type="ECO:0000256" key="5">
    <source>
        <dbReference type="ARBA" id="ARBA00022679"/>
    </source>
</evidence>
<keyword evidence="12" id="KW-1185">Reference proteome</keyword>
<dbReference type="PANTHER" id="PTHR43467:SF2">
    <property type="entry name" value="COBALT-PRECORRIN-2 C(20)-METHYLTRANSFERASE"/>
    <property type="match status" value="1"/>
</dbReference>
<evidence type="ECO:0000256" key="7">
    <source>
        <dbReference type="PIRNR" id="PIRNR036427"/>
    </source>
</evidence>
<dbReference type="Pfam" id="PF00590">
    <property type="entry name" value="TP_methylase"/>
    <property type="match status" value="1"/>
</dbReference>
<dbReference type="SUPFAM" id="SSF53790">
    <property type="entry name" value="Tetrapyrrole methylase"/>
    <property type="match status" value="1"/>
</dbReference>
<dbReference type="InterPro" id="IPR014776">
    <property type="entry name" value="4pyrrole_Mease_sub2"/>
</dbReference>
<dbReference type="GO" id="GO:0032259">
    <property type="term" value="P:methylation"/>
    <property type="evidence" value="ECO:0007669"/>
    <property type="project" value="UniProtKB-KW"/>
</dbReference>
<comment type="caution">
    <text evidence="11">The sequence shown here is derived from an EMBL/GenBank/DDBJ whole genome shotgun (WGS) entry which is preliminary data.</text>
</comment>
<evidence type="ECO:0000259" key="10">
    <source>
        <dbReference type="Pfam" id="PF00590"/>
    </source>
</evidence>
<accession>A0ABR5H5F4</accession>
<dbReference type="PROSITE" id="PS00840">
    <property type="entry name" value="SUMT_2"/>
    <property type="match status" value="1"/>
</dbReference>
<organism evidence="11 12">
    <name type="scientific">Methylobacterium platani JCM 14648</name>
    <dbReference type="NCBI Taxonomy" id="1295136"/>
    <lineage>
        <taxon>Bacteria</taxon>
        <taxon>Pseudomonadati</taxon>
        <taxon>Pseudomonadota</taxon>
        <taxon>Alphaproteobacteria</taxon>
        <taxon>Hyphomicrobiales</taxon>
        <taxon>Methylobacteriaceae</taxon>
        <taxon>Methylobacterium</taxon>
    </lineage>
</organism>
<reference evidence="11 12" key="1">
    <citation type="submission" date="2015-01" db="EMBL/GenBank/DDBJ databases">
        <title>Genome sequencing of Methylobacterium platani JCM14648 type strain.</title>
        <authorList>
            <person name="Chaudhry V."/>
            <person name="Patil P.B."/>
        </authorList>
    </citation>
    <scope>NUCLEOTIDE SEQUENCE [LARGE SCALE GENOMIC DNA]</scope>
    <source>
        <strain evidence="11 12">JCM 14648</strain>
    </source>
</reference>
<evidence type="ECO:0000256" key="2">
    <source>
        <dbReference type="ARBA" id="ARBA00005879"/>
    </source>
</evidence>
<keyword evidence="4 8" id="KW-0489">Methyltransferase</keyword>
<protein>
    <submittedName>
        <fullName evidence="11">Precorrin-2 C20-methyltransferase</fullName>
        <ecNumber evidence="11">2.1.1.130</ecNumber>
    </submittedName>
</protein>
<evidence type="ECO:0000313" key="12">
    <source>
        <dbReference type="Proteomes" id="UP000035947"/>
    </source>
</evidence>
<dbReference type="InterPro" id="IPR012382">
    <property type="entry name" value="CobI/CbiL"/>
</dbReference>
<evidence type="ECO:0000256" key="6">
    <source>
        <dbReference type="ARBA" id="ARBA00022691"/>
    </source>
</evidence>
<evidence type="ECO:0000256" key="1">
    <source>
        <dbReference type="ARBA" id="ARBA00004953"/>
    </source>
</evidence>
<evidence type="ECO:0000313" key="11">
    <source>
        <dbReference type="EMBL" id="KMO19362.1"/>
    </source>
</evidence>
<comment type="similarity">
    <text evidence="2 7 8">Belongs to the precorrin methyltransferase family.</text>
</comment>
<dbReference type="EMBL" id="JXOD01000061">
    <property type="protein sequence ID" value="KMO19362.1"/>
    <property type="molecule type" value="Genomic_DNA"/>
</dbReference>
<dbReference type="InterPro" id="IPR014777">
    <property type="entry name" value="4pyrrole_Mease_sub1"/>
</dbReference>